<accession>A0A645AWG1</accession>
<gene>
    <name evidence="1" type="ORF">SDC9_104261</name>
</gene>
<comment type="caution">
    <text evidence="1">The sequence shown here is derived from an EMBL/GenBank/DDBJ whole genome shotgun (WGS) entry which is preliminary data.</text>
</comment>
<dbReference type="EMBL" id="VSSQ01016269">
    <property type="protein sequence ID" value="MPM57439.1"/>
    <property type="molecule type" value="Genomic_DNA"/>
</dbReference>
<protein>
    <submittedName>
        <fullName evidence="1">Uncharacterized protein</fullName>
    </submittedName>
</protein>
<proteinExistence type="predicted"/>
<dbReference type="AlphaFoldDB" id="A0A645AWG1"/>
<name>A0A645AWG1_9ZZZZ</name>
<organism evidence="1">
    <name type="scientific">bioreactor metagenome</name>
    <dbReference type="NCBI Taxonomy" id="1076179"/>
    <lineage>
        <taxon>unclassified sequences</taxon>
        <taxon>metagenomes</taxon>
        <taxon>ecological metagenomes</taxon>
    </lineage>
</organism>
<reference evidence="1" key="1">
    <citation type="submission" date="2019-08" db="EMBL/GenBank/DDBJ databases">
        <authorList>
            <person name="Kucharzyk K."/>
            <person name="Murdoch R.W."/>
            <person name="Higgins S."/>
            <person name="Loffler F."/>
        </authorList>
    </citation>
    <scope>NUCLEOTIDE SEQUENCE</scope>
</reference>
<evidence type="ECO:0000313" key="1">
    <source>
        <dbReference type="EMBL" id="MPM57439.1"/>
    </source>
</evidence>
<sequence>MAGLAGFSNCCRIIESGVSSRSSSALAIAPFIPLAPGVSTKWAPNAFRRLRRSTLMVSGIVKISLYPFAADAKASPIPVLPLVGSMIVTPGFKIPLASASSIMAKAIRSFTQPTGLKLSSFTTNLAFRPLLAL</sequence>